<dbReference type="Proteomes" id="UP001300261">
    <property type="component" value="Unassembled WGS sequence"/>
</dbReference>
<organism evidence="1 2">
    <name type="scientific">Roseibium salinum</name>
    <dbReference type="NCBI Taxonomy" id="1604349"/>
    <lineage>
        <taxon>Bacteria</taxon>
        <taxon>Pseudomonadati</taxon>
        <taxon>Pseudomonadota</taxon>
        <taxon>Alphaproteobacteria</taxon>
        <taxon>Hyphomicrobiales</taxon>
        <taxon>Stappiaceae</taxon>
        <taxon>Roseibium</taxon>
    </lineage>
</organism>
<name>A0ABT3QVI5_9HYPH</name>
<sequence length="302" mass="31617">MGSITDDFNGDGMDDTVSFTLTFDTIADTYDLQFTTPPTTISTFDTSQGALAAGGPDAVRTLAFPPAGHDNDVIFFGAVATAPLENGTVGGDPNDLEDLVENDPTEATLEGLNVPNLINANTKMNVSTSGIGINNNNLDGADEGAGTGLFAGTSITSGDESFVVNPEQDVDAVRVYIDNSVGGYDPDSEDLYYVVYYTDGTVSGPTDVTAVSPVPKSDPADEWPDVAQGGTYFDIDGGEKQIEAVQLTMGSGTVKIPVIEFTVETEFDPAPLDLDFTATLFDDDGDSSEDTFSVHVDPDAIV</sequence>
<comment type="caution">
    <text evidence="1">The sequence shown here is derived from an EMBL/GenBank/DDBJ whole genome shotgun (WGS) entry which is preliminary data.</text>
</comment>
<dbReference type="RefSeq" id="WP_265960575.1">
    <property type="nucleotide sequence ID" value="NZ_JAPEVI010000001.1"/>
</dbReference>
<protein>
    <submittedName>
        <fullName evidence="1">Uncharacterized protein</fullName>
    </submittedName>
</protein>
<reference evidence="1 2" key="1">
    <citation type="journal article" date="2016" name="Int. J. Syst. Evol. Microbiol.">
        <title>Labrenzia salina sp. nov., isolated from the rhizosphere of the halophyte Arthrocnemum macrostachyum.</title>
        <authorList>
            <person name="Camacho M."/>
            <person name="Redondo-Gomez S."/>
            <person name="Rodriguez-Llorente I."/>
            <person name="Rohde M."/>
            <person name="Sproer C."/>
            <person name="Schumann P."/>
            <person name="Klenk H.P."/>
            <person name="Montero-Calasanz M.D.C."/>
        </authorList>
    </citation>
    <scope>NUCLEOTIDE SEQUENCE [LARGE SCALE GENOMIC DNA]</scope>
    <source>
        <strain evidence="1 2">DSM 29163</strain>
    </source>
</reference>
<evidence type="ECO:0000313" key="1">
    <source>
        <dbReference type="EMBL" id="MCX2720878.1"/>
    </source>
</evidence>
<gene>
    <name evidence="1" type="ORF">ON753_00420</name>
</gene>
<keyword evidence="2" id="KW-1185">Reference proteome</keyword>
<dbReference type="EMBL" id="JAPEVI010000001">
    <property type="protein sequence ID" value="MCX2720878.1"/>
    <property type="molecule type" value="Genomic_DNA"/>
</dbReference>
<accession>A0ABT3QVI5</accession>
<evidence type="ECO:0000313" key="2">
    <source>
        <dbReference type="Proteomes" id="UP001300261"/>
    </source>
</evidence>
<proteinExistence type="predicted"/>